<dbReference type="AlphaFoldDB" id="A0A1A9Z4A5"/>
<evidence type="ECO:0000313" key="1">
    <source>
        <dbReference type="EnsemblMetazoa" id="GPAI003382-PA"/>
    </source>
</evidence>
<dbReference type="VEuPathDB" id="VectorBase:GPAI003382"/>
<dbReference type="EnsemblMetazoa" id="GPAI003382-RA">
    <property type="protein sequence ID" value="GPAI003382-PA"/>
    <property type="gene ID" value="GPAI003382"/>
</dbReference>
<keyword evidence="2" id="KW-1185">Reference proteome</keyword>
<organism evidence="1 2">
    <name type="scientific">Glossina pallidipes</name>
    <name type="common">Tsetse fly</name>
    <dbReference type="NCBI Taxonomy" id="7398"/>
    <lineage>
        <taxon>Eukaryota</taxon>
        <taxon>Metazoa</taxon>
        <taxon>Ecdysozoa</taxon>
        <taxon>Arthropoda</taxon>
        <taxon>Hexapoda</taxon>
        <taxon>Insecta</taxon>
        <taxon>Pterygota</taxon>
        <taxon>Neoptera</taxon>
        <taxon>Endopterygota</taxon>
        <taxon>Diptera</taxon>
        <taxon>Brachycera</taxon>
        <taxon>Muscomorpha</taxon>
        <taxon>Hippoboscoidea</taxon>
        <taxon>Glossinidae</taxon>
        <taxon>Glossina</taxon>
    </lineage>
</organism>
<reference evidence="2" key="1">
    <citation type="submission" date="2014-03" db="EMBL/GenBank/DDBJ databases">
        <authorList>
            <person name="Aksoy S."/>
            <person name="Warren W."/>
            <person name="Wilson R.K."/>
        </authorList>
    </citation>
    <scope>NUCLEOTIDE SEQUENCE [LARGE SCALE GENOMIC DNA]</scope>
    <source>
        <strain evidence="2">IAEA</strain>
    </source>
</reference>
<accession>A0A1A9Z4A5</accession>
<dbReference type="Proteomes" id="UP000092445">
    <property type="component" value="Unassembled WGS sequence"/>
</dbReference>
<proteinExistence type="predicted"/>
<name>A0A1A9Z4A5_GLOPL</name>
<reference evidence="1" key="2">
    <citation type="submission" date="2020-05" db="UniProtKB">
        <authorList>
            <consortium name="EnsemblMetazoa"/>
        </authorList>
    </citation>
    <scope>IDENTIFICATION</scope>
    <source>
        <strain evidence="1">IAEA</strain>
    </source>
</reference>
<sequence length="166" mass="19116">MFAHIPIHAHACIYNTIIFTEPMYLNDKPSVRCIAACPEMLSHTIEDELVTPSMLESYTIAYTGIWPLCNFSQSWDFKNCYTVVGNSMICIVFILNLSFEIHFQNKPKFLSLKSRTVRLLTILQHFDMDMKKRLGTGNLNEEFGNFIYYPKLAKEEDGKADMANSI</sequence>
<protein>
    <submittedName>
        <fullName evidence="1">Uncharacterized protein</fullName>
    </submittedName>
</protein>
<evidence type="ECO:0000313" key="2">
    <source>
        <dbReference type="Proteomes" id="UP000092445"/>
    </source>
</evidence>